<reference evidence="6" key="1">
    <citation type="journal article" date="2021" name="Front. Microbiol.">
        <title>Comprehensive Comparative Genomics and Phenotyping of Methylobacterium Species.</title>
        <authorList>
            <person name="Alessa O."/>
            <person name="Ogura Y."/>
            <person name="Fujitani Y."/>
            <person name="Takami H."/>
            <person name="Hayashi T."/>
            <person name="Sahin N."/>
            <person name="Tani A."/>
        </authorList>
    </citation>
    <scope>NUCLEOTIDE SEQUENCE</scope>
    <source>
        <strain evidence="6">DSM 14458</strain>
    </source>
</reference>
<evidence type="ECO:0000256" key="2">
    <source>
        <dbReference type="ARBA" id="ARBA00022448"/>
    </source>
</evidence>
<name>A0ABQ4V1N1_9HYPH</name>
<comment type="caution">
    <text evidence="6">The sequence shown here is derived from an EMBL/GenBank/DDBJ whole genome shotgun (WGS) entry which is preliminary data.</text>
</comment>
<dbReference type="EMBL" id="BPRE01000021">
    <property type="protein sequence ID" value="GJE78215.1"/>
    <property type="molecule type" value="Genomic_DNA"/>
</dbReference>
<evidence type="ECO:0000256" key="4">
    <source>
        <dbReference type="ARBA" id="ARBA00022840"/>
    </source>
</evidence>
<keyword evidence="4 6" id="KW-0067">ATP-binding</keyword>
<dbReference type="InterPro" id="IPR017871">
    <property type="entry name" value="ABC_transporter-like_CS"/>
</dbReference>
<evidence type="ECO:0000313" key="7">
    <source>
        <dbReference type="Proteomes" id="UP001055093"/>
    </source>
</evidence>
<dbReference type="Gene3D" id="3.40.50.300">
    <property type="entry name" value="P-loop containing nucleotide triphosphate hydrolases"/>
    <property type="match status" value="1"/>
</dbReference>
<dbReference type="CDD" id="cd03230">
    <property type="entry name" value="ABC_DR_subfamily_A"/>
    <property type="match status" value="1"/>
</dbReference>
<dbReference type="InterPro" id="IPR051782">
    <property type="entry name" value="ABC_Transporter_VariousFunc"/>
</dbReference>
<organism evidence="6 7">
    <name type="scientific">Methylorubrum suomiense</name>
    <dbReference type="NCBI Taxonomy" id="144191"/>
    <lineage>
        <taxon>Bacteria</taxon>
        <taxon>Pseudomonadati</taxon>
        <taxon>Pseudomonadota</taxon>
        <taxon>Alphaproteobacteria</taxon>
        <taxon>Hyphomicrobiales</taxon>
        <taxon>Methylobacteriaceae</taxon>
        <taxon>Methylorubrum</taxon>
    </lineage>
</organism>
<dbReference type="GO" id="GO:0005524">
    <property type="term" value="F:ATP binding"/>
    <property type="evidence" value="ECO:0007669"/>
    <property type="project" value="UniProtKB-KW"/>
</dbReference>
<evidence type="ECO:0000256" key="3">
    <source>
        <dbReference type="ARBA" id="ARBA00022741"/>
    </source>
</evidence>
<dbReference type="RefSeq" id="WP_137831423.1">
    <property type="nucleotide sequence ID" value="NZ_BPRE01000021.1"/>
</dbReference>
<comment type="similarity">
    <text evidence="1">Belongs to the ABC transporter superfamily.</text>
</comment>
<feature type="domain" description="ABC transporter" evidence="5">
    <location>
        <begin position="13"/>
        <end position="242"/>
    </location>
</feature>
<dbReference type="PANTHER" id="PTHR42939">
    <property type="entry name" value="ABC TRANSPORTER ATP-BINDING PROTEIN ALBC-RELATED"/>
    <property type="match status" value="1"/>
</dbReference>
<dbReference type="InterPro" id="IPR003439">
    <property type="entry name" value="ABC_transporter-like_ATP-bd"/>
</dbReference>
<reference evidence="6" key="2">
    <citation type="submission" date="2021-08" db="EMBL/GenBank/DDBJ databases">
        <authorList>
            <person name="Tani A."/>
            <person name="Ola A."/>
            <person name="Ogura Y."/>
            <person name="Katsura K."/>
            <person name="Hayashi T."/>
        </authorList>
    </citation>
    <scope>NUCLEOTIDE SEQUENCE</scope>
    <source>
        <strain evidence="6">DSM 14458</strain>
    </source>
</reference>
<evidence type="ECO:0000313" key="6">
    <source>
        <dbReference type="EMBL" id="GJE78215.1"/>
    </source>
</evidence>
<dbReference type="InterPro" id="IPR003593">
    <property type="entry name" value="AAA+_ATPase"/>
</dbReference>
<dbReference type="PANTHER" id="PTHR42939:SF1">
    <property type="entry name" value="ABC TRANSPORTER ATP-BINDING PROTEIN ALBC-RELATED"/>
    <property type="match status" value="1"/>
</dbReference>
<keyword evidence="7" id="KW-1185">Reference proteome</keyword>
<keyword evidence="2" id="KW-0813">Transport</keyword>
<dbReference type="Proteomes" id="UP001055093">
    <property type="component" value="Unassembled WGS sequence"/>
</dbReference>
<protein>
    <submittedName>
        <fullName evidence="6">Multidrug efflux system ATP-binding protein</fullName>
    </submittedName>
</protein>
<dbReference type="Pfam" id="PF00005">
    <property type="entry name" value="ABC_tran"/>
    <property type="match status" value="1"/>
</dbReference>
<keyword evidence="3" id="KW-0547">Nucleotide-binding</keyword>
<evidence type="ECO:0000256" key="1">
    <source>
        <dbReference type="ARBA" id="ARBA00005417"/>
    </source>
</evidence>
<dbReference type="PROSITE" id="PS00211">
    <property type="entry name" value="ABC_TRANSPORTER_1"/>
    <property type="match status" value="1"/>
</dbReference>
<evidence type="ECO:0000259" key="5">
    <source>
        <dbReference type="PROSITE" id="PS50893"/>
    </source>
</evidence>
<accession>A0ABQ4V1N1</accession>
<sequence length="247" mass="25753">MGASVPPADAPVLAIGGAVKRFGSRTALSGLDLRLGDGEVFALLGPNGAGKTTTINLILGFLKADAGTVRVCGIDAGADPVGARRHVAYIPEQVALYPGLSGVENLRYFTTLAGLDLSRNEAHALLAEAGLTLEAHRRKAGAYSKGMRQKVGIAVALARRARLLLLDEPTSGLDPSAAADFSATIRAAAGRGTAVLMATHDLYRVHEMAGRVGVLSGGRIVEEIDPKTLDHVALERLYIDRLPESTA</sequence>
<dbReference type="PROSITE" id="PS50893">
    <property type="entry name" value="ABC_TRANSPORTER_2"/>
    <property type="match status" value="1"/>
</dbReference>
<gene>
    <name evidence="6" type="ORF">BGCPKDLD_4827</name>
</gene>
<dbReference type="SUPFAM" id="SSF52540">
    <property type="entry name" value="P-loop containing nucleoside triphosphate hydrolases"/>
    <property type="match status" value="1"/>
</dbReference>
<dbReference type="SMART" id="SM00382">
    <property type="entry name" value="AAA"/>
    <property type="match status" value="1"/>
</dbReference>
<dbReference type="InterPro" id="IPR027417">
    <property type="entry name" value="P-loop_NTPase"/>
</dbReference>
<proteinExistence type="inferred from homology"/>